<dbReference type="AlphaFoldDB" id="A0A5B6VEG6"/>
<reference evidence="2" key="1">
    <citation type="journal article" date="2019" name="Plant Biotechnol. J.">
        <title>Genome sequencing of the Australian wild diploid species Gossypium australe highlights disease resistance and delayed gland morphogenesis.</title>
        <authorList>
            <person name="Cai Y."/>
            <person name="Cai X."/>
            <person name="Wang Q."/>
            <person name="Wang P."/>
            <person name="Zhang Y."/>
            <person name="Cai C."/>
            <person name="Xu Y."/>
            <person name="Wang K."/>
            <person name="Zhou Z."/>
            <person name="Wang C."/>
            <person name="Geng S."/>
            <person name="Li B."/>
            <person name="Dong Q."/>
            <person name="Hou Y."/>
            <person name="Wang H."/>
            <person name="Ai P."/>
            <person name="Liu Z."/>
            <person name="Yi F."/>
            <person name="Sun M."/>
            <person name="An G."/>
            <person name="Cheng J."/>
            <person name="Zhang Y."/>
            <person name="Shi Q."/>
            <person name="Xie Y."/>
            <person name="Shi X."/>
            <person name="Chang Y."/>
            <person name="Huang F."/>
            <person name="Chen Y."/>
            <person name="Hong S."/>
            <person name="Mi L."/>
            <person name="Sun Q."/>
            <person name="Zhang L."/>
            <person name="Zhou B."/>
            <person name="Peng R."/>
            <person name="Zhang X."/>
            <person name="Liu F."/>
        </authorList>
    </citation>
    <scope>NUCLEOTIDE SEQUENCE [LARGE SCALE GENOMIC DNA]</scope>
    <source>
        <strain evidence="2">cv. PA1801</strain>
    </source>
</reference>
<proteinExistence type="predicted"/>
<evidence type="ECO:0000313" key="1">
    <source>
        <dbReference type="EMBL" id="KAA3467451.1"/>
    </source>
</evidence>
<dbReference type="EMBL" id="SMMG02000007">
    <property type="protein sequence ID" value="KAA3467451.1"/>
    <property type="molecule type" value="Genomic_DNA"/>
</dbReference>
<organism evidence="1 2">
    <name type="scientific">Gossypium australe</name>
    <dbReference type="NCBI Taxonomy" id="47621"/>
    <lineage>
        <taxon>Eukaryota</taxon>
        <taxon>Viridiplantae</taxon>
        <taxon>Streptophyta</taxon>
        <taxon>Embryophyta</taxon>
        <taxon>Tracheophyta</taxon>
        <taxon>Spermatophyta</taxon>
        <taxon>Magnoliopsida</taxon>
        <taxon>eudicotyledons</taxon>
        <taxon>Gunneridae</taxon>
        <taxon>Pentapetalae</taxon>
        <taxon>rosids</taxon>
        <taxon>malvids</taxon>
        <taxon>Malvales</taxon>
        <taxon>Malvaceae</taxon>
        <taxon>Malvoideae</taxon>
        <taxon>Gossypium</taxon>
    </lineage>
</organism>
<name>A0A5B6VEG6_9ROSI</name>
<dbReference type="Proteomes" id="UP000325315">
    <property type="component" value="Unassembled WGS sequence"/>
</dbReference>
<comment type="caution">
    <text evidence="1">The sequence shown here is derived from an EMBL/GenBank/DDBJ whole genome shotgun (WGS) entry which is preliminary data.</text>
</comment>
<accession>A0A5B6VEG6</accession>
<sequence>MYWRFVVQSFNDNSKGCAYTYDYIFVSTSIVSWSCCQLINSLSLHVHTHIEVVLLKIVGSPQGFTSTWEVALLPWLLKNKVWGPSLLSNANYNESNYTYSNETCITQCALCT</sequence>
<keyword evidence="2" id="KW-1185">Reference proteome</keyword>
<protein>
    <submittedName>
        <fullName evidence="1">Uncharacterized protein</fullName>
    </submittedName>
</protein>
<gene>
    <name evidence="1" type="ORF">EPI10_002461</name>
</gene>
<evidence type="ECO:0000313" key="2">
    <source>
        <dbReference type="Proteomes" id="UP000325315"/>
    </source>
</evidence>